<dbReference type="PANTHER" id="PTHR33390">
    <property type="entry name" value="STRESS UP-REGULATED NOD 19 PROTEIN"/>
    <property type="match status" value="1"/>
</dbReference>
<proteinExistence type="predicted"/>
<feature type="domain" description="BZIP" evidence="8">
    <location>
        <begin position="756"/>
        <end position="819"/>
    </location>
</feature>
<dbReference type="InterPro" id="IPR045314">
    <property type="entry name" value="bZIP_plant_GBF1"/>
</dbReference>
<dbReference type="InterPro" id="IPR004827">
    <property type="entry name" value="bZIP"/>
</dbReference>
<evidence type="ECO:0000256" key="4">
    <source>
        <dbReference type="ARBA" id="ARBA00023163"/>
    </source>
</evidence>
<keyword evidence="7" id="KW-0732">Signal</keyword>
<feature type="region of interest" description="Disordered" evidence="6">
    <location>
        <begin position="740"/>
        <end position="781"/>
    </location>
</feature>
<dbReference type="PANTHER" id="PTHR33390:SF1">
    <property type="entry name" value="STRESS UP-REGULATED NOD 19 PROTEIN"/>
    <property type="match status" value="1"/>
</dbReference>
<dbReference type="CDD" id="cd14702">
    <property type="entry name" value="bZIP_plant_GBF1"/>
    <property type="match status" value="1"/>
</dbReference>
<feature type="compositionally biased region" description="Low complexity" evidence="6">
    <location>
        <begin position="624"/>
        <end position="641"/>
    </location>
</feature>
<feature type="region of interest" description="Disordered" evidence="6">
    <location>
        <begin position="818"/>
        <end position="851"/>
    </location>
</feature>
<evidence type="ECO:0000259" key="8">
    <source>
        <dbReference type="PROSITE" id="PS50217"/>
    </source>
</evidence>
<evidence type="ECO:0000313" key="9">
    <source>
        <dbReference type="EMBL" id="VFU20831.1"/>
    </source>
</evidence>
<name>A0A6N2JZC7_SALVM</name>
<dbReference type="PROSITE" id="PS00036">
    <property type="entry name" value="BZIP_BASIC"/>
    <property type="match status" value="1"/>
</dbReference>
<dbReference type="Gene3D" id="1.20.5.170">
    <property type="match status" value="1"/>
</dbReference>
<dbReference type="InterPro" id="IPR046347">
    <property type="entry name" value="bZIP_sf"/>
</dbReference>
<protein>
    <recommendedName>
        <fullName evidence="8">BZIP domain-containing protein</fullName>
    </recommendedName>
</protein>
<evidence type="ECO:0000256" key="1">
    <source>
        <dbReference type="ARBA" id="ARBA00004123"/>
    </source>
</evidence>
<reference evidence="9" key="1">
    <citation type="submission" date="2019-03" db="EMBL/GenBank/DDBJ databases">
        <authorList>
            <person name="Mank J."/>
            <person name="Almeida P."/>
        </authorList>
    </citation>
    <scope>NUCLEOTIDE SEQUENCE</scope>
    <source>
        <strain evidence="9">78183</strain>
    </source>
</reference>
<sequence length="851" mass="91910">MILLPEKWQKLPSSSGNMVLLLLLSTLAFDVSCTQAFLENGNKIKSGTFQSPEFMLGPGSVESNVYYDIDFPRGHVALKSFNAEVVDQAGNPVPLYETYFHHWLVGKYYERRPSDRNFSRNNGLCQGQILGQYFGLGSETRKTATHIPDPFGVEIGNPAEIPEGYQEKWYLVVHAIETRGVEDRLGCIECRCDLYNVTDDEDGNPIKPDYKGGLQCCYGHNQGGKRSLSLRYTAKWIEWDSSAIPVEIFVLDVTDTGKRLHGLTGISPENGCQVEYEVESCSATNAAGNGCVDIKRNSLTMPTGGYVIYAVAHQHVGGTGSTLYGQDGNIICTSKPIYGNGNEAGNEDGYIVGMSTCYPEPGSVKITAGENLTLESNYKHTNKHTGVMGLFYIYIAKQAPNMTFSHPPKHGSIKGTTYAWSIVVFIGLAVIISVVDGVRNCWKVIYIMGSSDMDKTGKEKEKEPRTPPAASTQASQEQPSTAAAASVNPDWTGFQAYSHIPPPGFLASSPQAHPYMWGVQHIMPPYGTQPHPYVAMYPHGVYAHPSIPPGSYPFSPFAMPSPNGIAEVSGNTPGSMEAEGRPSDAKEKLPIKRSKGSLGSLNMITGKNNEHGRTTGASANGAYSKSAESGSEGTSEGSDADSQSDSQMKSGGRQDSLEETSQNGGSAHVAQNGGQGASTIMNQTMGVLPISAASAPGSIPGPTTNLNIGMDYWGAPAASSVPAIHGKVPSTPVAGGIVTTGSRDGQSQLWLQDERELKRQRRKQSNRESARRSRLRKQAECDELAQRADVLKEENANLRSEVNRIKSEYEQLLAENASLKERLGEAPGLEDSRAGRNDQHTSNDTQQTGQT</sequence>
<dbReference type="Pfam" id="PF16596">
    <property type="entry name" value="MFMR_assoc"/>
    <property type="match status" value="1"/>
</dbReference>
<organism evidence="9">
    <name type="scientific">Salix viminalis</name>
    <name type="common">Common osier</name>
    <name type="synonym">Basket willow</name>
    <dbReference type="NCBI Taxonomy" id="40686"/>
    <lineage>
        <taxon>Eukaryota</taxon>
        <taxon>Viridiplantae</taxon>
        <taxon>Streptophyta</taxon>
        <taxon>Embryophyta</taxon>
        <taxon>Tracheophyta</taxon>
        <taxon>Spermatophyta</taxon>
        <taxon>Magnoliopsida</taxon>
        <taxon>eudicotyledons</taxon>
        <taxon>Gunneridae</taxon>
        <taxon>Pentapetalae</taxon>
        <taxon>rosids</taxon>
        <taxon>fabids</taxon>
        <taxon>Malpighiales</taxon>
        <taxon>Salicaceae</taxon>
        <taxon>Saliceae</taxon>
        <taxon>Salix</taxon>
    </lineage>
</organism>
<keyword evidence="2" id="KW-0805">Transcription regulation</keyword>
<dbReference type="GO" id="GO:0003677">
    <property type="term" value="F:DNA binding"/>
    <property type="evidence" value="ECO:0007669"/>
    <property type="project" value="UniProtKB-KW"/>
</dbReference>
<dbReference type="EMBL" id="CAADRP010000001">
    <property type="protein sequence ID" value="VFU20831.1"/>
    <property type="molecule type" value="Genomic_DNA"/>
</dbReference>
<dbReference type="InterPro" id="IPR012900">
    <property type="entry name" value="MFMR"/>
</dbReference>
<evidence type="ECO:0000256" key="6">
    <source>
        <dbReference type="SAM" id="MobiDB-lite"/>
    </source>
</evidence>
<keyword evidence="5" id="KW-0539">Nucleus</keyword>
<feature type="region of interest" description="Disordered" evidence="6">
    <location>
        <begin position="565"/>
        <end position="678"/>
    </location>
</feature>
<evidence type="ECO:0000256" key="3">
    <source>
        <dbReference type="ARBA" id="ARBA00023125"/>
    </source>
</evidence>
<keyword evidence="3" id="KW-0238">DNA-binding</keyword>
<dbReference type="PROSITE" id="PS50217">
    <property type="entry name" value="BZIP"/>
    <property type="match status" value="1"/>
</dbReference>
<dbReference type="Pfam" id="PF00170">
    <property type="entry name" value="bZIP_1"/>
    <property type="match status" value="1"/>
</dbReference>
<dbReference type="Pfam" id="PF07712">
    <property type="entry name" value="SURNod19"/>
    <property type="match status" value="1"/>
</dbReference>
<dbReference type="AlphaFoldDB" id="A0A6N2JZC7"/>
<dbReference type="SMART" id="SM00338">
    <property type="entry name" value="BRLZ"/>
    <property type="match status" value="1"/>
</dbReference>
<dbReference type="InterPro" id="IPR011692">
    <property type="entry name" value="Stress_up-reg_Nod19"/>
</dbReference>
<evidence type="ECO:0000256" key="5">
    <source>
        <dbReference type="ARBA" id="ARBA00023242"/>
    </source>
</evidence>
<dbReference type="GO" id="GO:0003700">
    <property type="term" value="F:DNA-binding transcription factor activity"/>
    <property type="evidence" value="ECO:0007669"/>
    <property type="project" value="InterPro"/>
</dbReference>
<feature type="compositionally biased region" description="Polar residues" evidence="6">
    <location>
        <begin position="842"/>
        <end position="851"/>
    </location>
</feature>
<feature type="compositionally biased region" description="Polar residues" evidence="6">
    <location>
        <begin position="740"/>
        <end position="750"/>
    </location>
</feature>
<dbReference type="SUPFAM" id="SSF57959">
    <property type="entry name" value="Leucine zipper domain"/>
    <property type="match status" value="1"/>
</dbReference>
<feature type="compositionally biased region" description="Basic and acidic residues" evidence="6">
    <location>
        <begin position="818"/>
        <end position="841"/>
    </location>
</feature>
<dbReference type="Pfam" id="PF07777">
    <property type="entry name" value="MFMR"/>
    <property type="match status" value="1"/>
</dbReference>
<feature type="signal peptide" evidence="7">
    <location>
        <begin position="1"/>
        <end position="36"/>
    </location>
</feature>
<feature type="region of interest" description="Disordered" evidence="6">
    <location>
        <begin position="453"/>
        <end position="485"/>
    </location>
</feature>
<comment type="subcellular location">
    <subcellularLocation>
        <location evidence="1">Nucleus</location>
    </subcellularLocation>
</comment>
<dbReference type="GO" id="GO:0005634">
    <property type="term" value="C:nucleus"/>
    <property type="evidence" value="ECO:0007669"/>
    <property type="project" value="UniProtKB-SubCell"/>
</dbReference>
<evidence type="ECO:0000256" key="7">
    <source>
        <dbReference type="SAM" id="SignalP"/>
    </source>
</evidence>
<gene>
    <name evidence="9" type="ORF">SVIM_LOCUS8415</name>
</gene>
<feature type="compositionally biased region" description="Basic and acidic residues" evidence="6">
    <location>
        <begin position="453"/>
        <end position="465"/>
    </location>
</feature>
<feature type="compositionally biased region" description="Basic and acidic residues" evidence="6">
    <location>
        <begin position="765"/>
        <end position="781"/>
    </location>
</feature>
<feature type="compositionally biased region" description="Polar residues" evidence="6">
    <location>
        <begin position="469"/>
        <end position="483"/>
    </location>
</feature>
<accession>A0A6N2JZC7</accession>
<feature type="chain" id="PRO_5026860108" description="BZIP domain-containing protein" evidence="7">
    <location>
        <begin position="37"/>
        <end position="851"/>
    </location>
</feature>
<feature type="compositionally biased region" description="Basic and acidic residues" evidence="6">
    <location>
        <begin position="578"/>
        <end position="590"/>
    </location>
</feature>
<keyword evidence="4" id="KW-0804">Transcription</keyword>
<feature type="compositionally biased region" description="Polar residues" evidence="6">
    <location>
        <begin position="597"/>
        <end position="607"/>
    </location>
</feature>
<evidence type="ECO:0000256" key="2">
    <source>
        <dbReference type="ARBA" id="ARBA00023015"/>
    </source>
</evidence>